<protein>
    <submittedName>
        <fullName evidence="1">Acyl-CoA dehydrogenase</fullName>
    </submittedName>
</protein>
<dbReference type="SUPFAM" id="SSF56645">
    <property type="entry name" value="Acyl-CoA dehydrogenase NM domain-like"/>
    <property type="match status" value="1"/>
</dbReference>
<dbReference type="RefSeq" id="WP_343877713.1">
    <property type="nucleotide sequence ID" value="NZ_BAAAIJ010000007.1"/>
</dbReference>
<dbReference type="InterPro" id="IPR009100">
    <property type="entry name" value="AcylCoA_DH/oxidase_NM_dom_sf"/>
</dbReference>
<dbReference type="Gene3D" id="2.40.110.10">
    <property type="entry name" value="Butyryl-CoA Dehydrogenase, subunit A, domain 2"/>
    <property type="match status" value="1"/>
</dbReference>
<reference evidence="2" key="1">
    <citation type="journal article" date="2019" name="Int. J. Syst. Evol. Microbiol.">
        <title>The Global Catalogue of Microorganisms (GCM) 10K type strain sequencing project: providing services to taxonomists for standard genome sequencing and annotation.</title>
        <authorList>
            <consortium name="The Broad Institute Genomics Platform"/>
            <consortium name="The Broad Institute Genome Sequencing Center for Infectious Disease"/>
            <person name="Wu L."/>
            <person name="Ma J."/>
        </authorList>
    </citation>
    <scope>NUCLEOTIDE SEQUENCE [LARGE SCALE GENOMIC DNA]</scope>
    <source>
        <strain evidence="2">JCM 11496</strain>
    </source>
</reference>
<name>A0ABW4Q489_9MICC</name>
<keyword evidence="2" id="KW-1185">Reference proteome</keyword>
<proteinExistence type="predicted"/>
<dbReference type="EMBL" id="JBHUGA010000006">
    <property type="protein sequence ID" value="MFD1845488.1"/>
    <property type="molecule type" value="Genomic_DNA"/>
</dbReference>
<accession>A0ABW4Q489</accession>
<evidence type="ECO:0000313" key="1">
    <source>
        <dbReference type="EMBL" id="MFD1845488.1"/>
    </source>
</evidence>
<sequence>MPLEEEDDVTTPKRSVLLDSESNTQDTLYGSAVAAAGSVSRALTLASELGDRTPLPGGGSTLTLWETLATIAAADLSVARTVEPHLDAVAILRQADLPVAPGTWGVFAAEAPGHRLEAHHSLNSDGSWQLTGRKPWCSLAAKLDYAIVTAHVPDGERRAFSVDLRQPAVQVIRGTWVSRGLAAVDSGPTDYDAASARPVGADNWYLQRDGFAWGGLGVAACWYGGAVGIARRLLRSVEERTPDQLALMYLGEVDRHLYAAREALAAAATDIDAGRASGAVGALLAARVRGVVADAAEAILRIVGHGLGPAPLALEEDHARRVADLQVYLRQHHAERDAAALGRHLQGTGVSPW</sequence>
<evidence type="ECO:0000313" key="2">
    <source>
        <dbReference type="Proteomes" id="UP001597307"/>
    </source>
</evidence>
<organism evidence="1 2">
    <name type="scientific">Arthrobacter flavus</name>
    <dbReference type="NCBI Taxonomy" id="95172"/>
    <lineage>
        <taxon>Bacteria</taxon>
        <taxon>Bacillati</taxon>
        <taxon>Actinomycetota</taxon>
        <taxon>Actinomycetes</taxon>
        <taxon>Micrococcales</taxon>
        <taxon>Micrococcaceae</taxon>
        <taxon>Arthrobacter</taxon>
    </lineage>
</organism>
<gene>
    <name evidence="1" type="ORF">ACFSFX_02620</name>
</gene>
<comment type="caution">
    <text evidence="1">The sequence shown here is derived from an EMBL/GenBank/DDBJ whole genome shotgun (WGS) entry which is preliminary data.</text>
</comment>
<dbReference type="Proteomes" id="UP001597307">
    <property type="component" value="Unassembled WGS sequence"/>
</dbReference>
<dbReference type="InterPro" id="IPR046373">
    <property type="entry name" value="Acyl-CoA_Oxase/DH_mid-dom_sf"/>
</dbReference>